<evidence type="ECO:0000313" key="2">
    <source>
        <dbReference type="EMBL" id="BDZ59091.1"/>
    </source>
</evidence>
<feature type="region of interest" description="Disordered" evidence="1">
    <location>
        <begin position="1"/>
        <end position="80"/>
    </location>
</feature>
<proteinExistence type="predicted"/>
<reference evidence="2" key="2">
    <citation type="submission" date="2023-02" db="EMBL/GenBank/DDBJ databases">
        <authorList>
            <person name="Sun Q."/>
            <person name="Mori K."/>
        </authorList>
    </citation>
    <scope>NUCLEOTIDE SEQUENCE</scope>
    <source>
        <strain evidence="2">NBRC 110608</strain>
    </source>
</reference>
<dbReference type="InterPro" id="IPR010982">
    <property type="entry name" value="Lambda_DNA-bd_dom_sf"/>
</dbReference>
<sequence length="262" mass="28810">MAHEAPQSKAAAQRISDQPPRRPRRPQPVTSAAAGSTGRSRSVDTCPARRQRGVMTWCAPLPEDFPGREPEPAEEARRQDRVELLNRPPSVPSHLRPLGPIVYKGGLNRHPLSDPGRRADAIATTRSQLTVLDQVGLALRMDRDAAGESQRAYAERRGVSRDMIRRAEGGGTGRQSLDTVRNLLAGTGFELAVIRSGSPASRPSDEIDPERLVAKDLAGRALPAHLPIELAPNPGMVWLFRNGGWWTKKVAPAWTYRRDREP</sequence>
<dbReference type="EMBL" id="AP027735">
    <property type="protein sequence ID" value="BDZ59091.1"/>
    <property type="molecule type" value="Genomic_DNA"/>
</dbReference>
<organism evidence="2">
    <name type="scientific">Barrientosiimonas endolithica</name>
    <dbReference type="NCBI Taxonomy" id="1535208"/>
    <lineage>
        <taxon>Bacteria</taxon>
        <taxon>Bacillati</taxon>
        <taxon>Actinomycetota</taxon>
        <taxon>Actinomycetes</taxon>
        <taxon>Micrococcales</taxon>
        <taxon>Dermacoccaceae</taxon>
        <taxon>Barrientosiimonas</taxon>
    </lineage>
</organism>
<evidence type="ECO:0000256" key="1">
    <source>
        <dbReference type="SAM" id="MobiDB-lite"/>
    </source>
</evidence>
<evidence type="ECO:0008006" key="3">
    <source>
        <dbReference type="Google" id="ProtNLM"/>
    </source>
</evidence>
<feature type="compositionally biased region" description="Basic and acidic residues" evidence="1">
    <location>
        <begin position="65"/>
        <end position="80"/>
    </location>
</feature>
<dbReference type="RefSeq" id="WP_289231278.1">
    <property type="nucleotide sequence ID" value="NZ_AP027735.1"/>
</dbReference>
<protein>
    <recommendedName>
        <fullName evidence="3">Helix-turn-helix transcriptional regulator</fullName>
    </recommendedName>
</protein>
<reference evidence="2" key="1">
    <citation type="journal article" date="2014" name="Int. J. Syst. Evol. Microbiol.">
        <title>Complete genome of a new Firmicutes species belonging to the dominant human colonic microbiota ('Ruminococcus bicirculans') reveals two chromosomes and a selective capacity to utilize plant glucans.</title>
        <authorList>
            <consortium name="NISC Comparative Sequencing Program"/>
            <person name="Wegmann U."/>
            <person name="Louis P."/>
            <person name="Goesmann A."/>
            <person name="Henrissat B."/>
            <person name="Duncan S.H."/>
            <person name="Flint H.J."/>
        </authorList>
    </citation>
    <scope>NUCLEOTIDE SEQUENCE</scope>
    <source>
        <strain evidence="2">NBRC 110608</strain>
    </source>
</reference>
<gene>
    <name evidence="2" type="ORF">GCM10025872_27480</name>
</gene>
<name>A0ABM8HDQ8_9MICO</name>
<feature type="compositionally biased region" description="Low complexity" evidence="1">
    <location>
        <begin position="27"/>
        <end position="40"/>
    </location>
</feature>
<dbReference type="SUPFAM" id="SSF47413">
    <property type="entry name" value="lambda repressor-like DNA-binding domains"/>
    <property type="match status" value="1"/>
</dbReference>
<accession>A0ABM8HDQ8</accession>